<dbReference type="CDD" id="cd05483">
    <property type="entry name" value="retropepsin_like_bacteria"/>
    <property type="match status" value="1"/>
</dbReference>
<evidence type="ECO:0008006" key="3">
    <source>
        <dbReference type="Google" id="ProtNLM"/>
    </source>
</evidence>
<name>A0A0K2ZPU9_9XANT</name>
<gene>
    <name evidence="1" type="ORF">XTPLMG730_1402</name>
</gene>
<dbReference type="SUPFAM" id="SSF50630">
    <property type="entry name" value="Acid proteases"/>
    <property type="match status" value="2"/>
</dbReference>
<dbReference type="Pfam" id="PF13650">
    <property type="entry name" value="Asp_protease_2"/>
    <property type="match status" value="2"/>
</dbReference>
<dbReference type="Gene3D" id="2.40.70.10">
    <property type="entry name" value="Acid Proteases"/>
    <property type="match status" value="2"/>
</dbReference>
<dbReference type="InterPro" id="IPR034122">
    <property type="entry name" value="Retropepsin-like_bacterial"/>
</dbReference>
<dbReference type="Proteomes" id="UP000045978">
    <property type="component" value="Unassembled WGS sequence"/>
</dbReference>
<evidence type="ECO:0000313" key="2">
    <source>
        <dbReference type="Proteomes" id="UP000045978"/>
    </source>
</evidence>
<dbReference type="InterPro" id="IPR021109">
    <property type="entry name" value="Peptidase_aspartic_dom_sf"/>
</dbReference>
<reference evidence="1 2" key="1">
    <citation type="submission" date="2015-07" db="EMBL/GenBank/DDBJ databases">
        <authorList>
            <person name="Noorani M."/>
        </authorList>
    </citation>
    <scope>NUCLEOTIDE SEQUENCE [LARGE SCALE GENOMIC DNA]</scope>
    <source>
        <strain evidence="1">LMG730</strain>
    </source>
</reference>
<protein>
    <recommendedName>
        <fullName evidence="3">Peptidase A2 domain-containing protein</fullName>
    </recommendedName>
</protein>
<sequence length="321" mass="33549">MPVSPNSPNSRVYPIRPTASKLGVCGLALTALIATCLWPRDATAKVAMTPGITGHLLVPVFVNGKGPYNFMLDTGADTSAVYAWFASQQRLPSGKTATISGATGDVEETTTRVESLSLDGRAIHHLDVDTIPDRTDGVKIAGIVGADLLMERLTVMDTGCETVALLPRSMQAAGIAGRSATLIEAGSIRNGKQLTLPVTVNGVAGVATLDSGARSSMINTTFANAARIDPGSSAFRDGPPARGAVQTPIPSRIGPIGTVRFAGSTQRNVVARVVDLPVFDDAGYANGHAFNIGVDMLHAMRITLDYSARRVWIGPSRCVAK</sequence>
<dbReference type="AlphaFoldDB" id="A0A0K2ZPU9"/>
<dbReference type="EMBL" id="CXOJ01000023">
    <property type="protein sequence ID" value="CTP86259.1"/>
    <property type="molecule type" value="Genomic_DNA"/>
</dbReference>
<proteinExistence type="predicted"/>
<accession>A0A0K2ZPU9</accession>
<evidence type="ECO:0000313" key="1">
    <source>
        <dbReference type="EMBL" id="CTP86259.1"/>
    </source>
</evidence>
<dbReference type="RefSeq" id="WP_080998963.1">
    <property type="nucleotide sequence ID" value="NZ_CP076251.1"/>
</dbReference>
<organism evidence="1 2">
    <name type="scientific">Xanthomonas graminis pv. phlei</name>
    <dbReference type="NCBI Taxonomy" id="487906"/>
    <lineage>
        <taxon>Bacteria</taxon>
        <taxon>Pseudomonadati</taxon>
        <taxon>Pseudomonadota</taxon>
        <taxon>Gammaproteobacteria</taxon>
        <taxon>Lysobacterales</taxon>
        <taxon>Lysobacteraceae</taxon>
        <taxon>Xanthomonas</taxon>
        <taxon>Xanthomonas translucens group</taxon>
        <taxon>Xanthomonas graminis</taxon>
    </lineage>
</organism>